<name>A0A1V4ARX5_9BACT</name>
<dbReference type="PANTHER" id="PTHR46663:SF3">
    <property type="entry name" value="SLL0267 PROTEIN"/>
    <property type="match status" value="1"/>
</dbReference>
<accession>A0A1V4ARX5</accession>
<dbReference type="InterPro" id="IPR035965">
    <property type="entry name" value="PAS-like_dom_sf"/>
</dbReference>
<comment type="caution">
    <text evidence="2">The sequence shown here is derived from an EMBL/GenBank/DDBJ whole genome shotgun (WGS) entry which is preliminary data.</text>
</comment>
<dbReference type="Gene3D" id="3.30.70.270">
    <property type="match status" value="1"/>
</dbReference>
<proteinExistence type="predicted"/>
<dbReference type="FunFam" id="3.30.70.270:FF:000001">
    <property type="entry name" value="Diguanylate cyclase domain protein"/>
    <property type="match status" value="1"/>
</dbReference>
<feature type="domain" description="GGDEF" evidence="1">
    <location>
        <begin position="595"/>
        <end position="728"/>
    </location>
</feature>
<gene>
    <name evidence="2" type="ORF">AYP45_12160</name>
</gene>
<dbReference type="Pfam" id="PF01590">
    <property type="entry name" value="GAF"/>
    <property type="match status" value="1"/>
</dbReference>
<organism evidence="2 3">
    <name type="scientific">Candidatus Brocadia carolinensis</name>
    <dbReference type="NCBI Taxonomy" id="1004156"/>
    <lineage>
        <taxon>Bacteria</taxon>
        <taxon>Pseudomonadati</taxon>
        <taxon>Planctomycetota</taxon>
        <taxon>Candidatus Brocadiia</taxon>
        <taxon>Candidatus Brocadiales</taxon>
        <taxon>Candidatus Brocadiaceae</taxon>
        <taxon>Candidatus Brocadia</taxon>
    </lineage>
</organism>
<dbReference type="SUPFAM" id="SSF55781">
    <property type="entry name" value="GAF domain-like"/>
    <property type="match status" value="2"/>
</dbReference>
<dbReference type="InterPro" id="IPR029016">
    <property type="entry name" value="GAF-like_dom_sf"/>
</dbReference>
<dbReference type="InterPro" id="IPR043128">
    <property type="entry name" value="Rev_trsase/Diguanyl_cyclase"/>
</dbReference>
<dbReference type="NCBIfam" id="TIGR00254">
    <property type="entry name" value="GGDEF"/>
    <property type="match status" value="1"/>
</dbReference>
<dbReference type="InterPro" id="IPR000160">
    <property type="entry name" value="GGDEF_dom"/>
</dbReference>
<dbReference type="CDD" id="cd01949">
    <property type="entry name" value="GGDEF"/>
    <property type="match status" value="1"/>
</dbReference>
<evidence type="ECO:0000313" key="3">
    <source>
        <dbReference type="Proteomes" id="UP000189681"/>
    </source>
</evidence>
<dbReference type="SUPFAM" id="SSF55785">
    <property type="entry name" value="PYP-like sensor domain (PAS domain)"/>
    <property type="match status" value="1"/>
</dbReference>
<dbReference type="EMBL" id="AYTS01000110">
    <property type="protein sequence ID" value="OOP55874.1"/>
    <property type="molecule type" value="Genomic_DNA"/>
</dbReference>
<protein>
    <recommendedName>
        <fullName evidence="1">GGDEF domain-containing protein</fullName>
    </recommendedName>
</protein>
<dbReference type="InterPro" id="IPR029787">
    <property type="entry name" value="Nucleotide_cyclase"/>
</dbReference>
<dbReference type="AlphaFoldDB" id="A0A1V4ARX5"/>
<dbReference type="PANTHER" id="PTHR46663">
    <property type="entry name" value="DIGUANYLATE CYCLASE DGCT-RELATED"/>
    <property type="match status" value="1"/>
</dbReference>
<dbReference type="STRING" id="1004156.AYP45_12160"/>
<dbReference type="SMART" id="SM00267">
    <property type="entry name" value="GGDEF"/>
    <property type="match status" value="1"/>
</dbReference>
<reference evidence="2 3" key="1">
    <citation type="journal article" date="2017" name="Water Res.">
        <title>Discovery and metagenomic analysis of an anammox bacterial enrichment related to Candidatus "Brocadia caroliniensis" in a full-scale glycerol-fed nitritation-denitritation separate centrate treatment process.</title>
        <authorList>
            <person name="Park H."/>
            <person name="Brotto A.C."/>
            <person name="van Loosdrecht M.C."/>
            <person name="Chandran K."/>
        </authorList>
    </citation>
    <scope>NUCLEOTIDE SEQUENCE [LARGE SCALE GENOMIC DNA]</scope>
    <source>
        <strain evidence="2">26THWARD</strain>
    </source>
</reference>
<dbReference type="Pfam" id="PF00990">
    <property type="entry name" value="GGDEF"/>
    <property type="match status" value="1"/>
</dbReference>
<dbReference type="SMART" id="SM00065">
    <property type="entry name" value="GAF"/>
    <property type="match status" value="2"/>
</dbReference>
<dbReference type="InterPro" id="IPR003018">
    <property type="entry name" value="GAF"/>
</dbReference>
<dbReference type="Pfam" id="PF13185">
    <property type="entry name" value="GAF_2"/>
    <property type="match status" value="1"/>
</dbReference>
<dbReference type="Proteomes" id="UP000189681">
    <property type="component" value="Unassembled WGS sequence"/>
</dbReference>
<sequence>MHLFNTEHNSVESNLSERCNEIHAAMRILAELITSDKAISKILQTICESLDFALGEFWLVDNKNNMLCCEEVWHKPSVNNPEYKTMTRQIVFPPGVGLPGIVYTTKKPVWIQDITHNTNLYHTKIAAKEGFHGALGIPVINEDETMGIFVFLSYKIRPVNEDLLTQLASTGRLIGQFIKEKQAENILLQTYKDLELKIKRRTAALVRANRRLQLKIVEHRQAEDALNASEARYRGLFENSPVSLWEEDSSEVKTYIDHLRATGINDFKTYFENHPEEIHKCVALARIVDVNQATLKMYQATSKEQLQICLTHIFDKEAFVVYQQALIALAEGKTVFEAEATTRTFRGARNCIYLRLSIAPGCEHTWSKIFVSLTDITARKQTEDALKRRIDFEKTVASISTKFLVTSDFNKAVFKSLADAGQLSNASRTYLFQFYDNGSIMDNTHEWCNEGVVPKIQHRRNLPSAMHPWLMENLHAGNIIHIADVSKMPHEATAEKEEFEKEGIKALLILPIYAENELAGFIGFDNILTTGRWNEEDIARLRIMAEITGNAIARKKSEALITHMAYHDPLTNLPNRNLFQDRLRVAIGHAKRTGTIMAVMVIDLDNFKTINDSLGHYTGDLLLLAVAEQLKKCVRESDTIARTGGDEFIIVLPEITYPLNAAIVANKILDSLSKPLLLEGHKLYTTVSIGISLYPVDTIDISCLLKNADVAMYLSKEQGKNTYRFYKSDMNTHV</sequence>
<dbReference type="InterPro" id="IPR052163">
    <property type="entry name" value="DGC-Regulatory_Protein"/>
</dbReference>
<dbReference type="PROSITE" id="PS50887">
    <property type="entry name" value="GGDEF"/>
    <property type="match status" value="1"/>
</dbReference>
<evidence type="ECO:0000313" key="2">
    <source>
        <dbReference type="EMBL" id="OOP55874.1"/>
    </source>
</evidence>
<dbReference type="GO" id="GO:0003824">
    <property type="term" value="F:catalytic activity"/>
    <property type="evidence" value="ECO:0007669"/>
    <property type="project" value="UniProtKB-ARBA"/>
</dbReference>
<evidence type="ECO:0000259" key="1">
    <source>
        <dbReference type="PROSITE" id="PS50887"/>
    </source>
</evidence>
<dbReference type="Gene3D" id="3.30.450.40">
    <property type="match status" value="2"/>
</dbReference>
<dbReference type="SUPFAM" id="SSF55073">
    <property type="entry name" value="Nucleotide cyclase"/>
    <property type="match status" value="1"/>
</dbReference>
<dbReference type="Gene3D" id="3.30.450.20">
    <property type="entry name" value="PAS domain"/>
    <property type="match status" value="1"/>
</dbReference>